<proteinExistence type="predicted"/>
<feature type="compositionally biased region" description="Polar residues" evidence="1">
    <location>
        <begin position="89"/>
        <end position="102"/>
    </location>
</feature>
<feature type="compositionally biased region" description="Basic and acidic residues" evidence="1">
    <location>
        <begin position="58"/>
        <end position="67"/>
    </location>
</feature>
<reference evidence="2 3" key="1">
    <citation type="submission" date="2015-06" db="EMBL/GenBank/DDBJ databases">
        <title>A Comprehensive Approach to Explore the Metabolic and Phylogenetic Diversity of Bacterial Steroid Degradation in the Environment: Testosterone as an Example.</title>
        <authorList>
            <person name="Yang F.-C."/>
            <person name="Chen Y.-L."/>
            <person name="Yu C.-P."/>
            <person name="Tang S.-L."/>
            <person name="Wang P.-H."/>
            <person name="Ismail W."/>
            <person name="Wang C.-H."/>
            <person name="Yang C.-Y."/>
            <person name="Chiang Y.-R."/>
        </authorList>
    </citation>
    <scope>NUCLEOTIDE SEQUENCE [LARGE SCALE GENOMIC DNA]</scope>
    <source>
        <strain evidence="2 3">DSM 18526</strain>
    </source>
</reference>
<evidence type="ECO:0000256" key="1">
    <source>
        <dbReference type="SAM" id="MobiDB-lite"/>
    </source>
</evidence>
<evidence type="ECO:0000313" key="3">
    <source>
        <dbReference type="Proteomes" id="UP000070250"/>
    </source>
</evidence>
<keyword evidence="3" id="KW-1185">Reference proteome</keyword>
<gene>
    <name evidence="2" type="ORF">ACG33_08025</name>
</gene>
<sequence>MVHFFLRHRLMVMALLLATFVAIPVADMFLCAFESIDAHYVMADSHDEGGDSQNNGSDSDKDHDACSHGHCHHIYAHAPPGTAPKTEPLNLTHQWPASTALASRTPDELMRPPKA</sequence>
<evidence type="ECO:0000313" key="2">
    <source>
        <dbReference type="EMBL" id="AMN47043.1"/>
    </source>
</evidence>
<accession>A0A127F9F8</accession>
<dbReference type="AlphaFoldDB" id="A0A127F9F8"/>
<protein>
    <submittedName>
        <fullName evidence="2">Uncharacterized protein</fullName>
    </submittedName>
</protein>
<organism evidence="2 3">
    <name type="scientific">Steroidobacter denitrificans</name>
    <dbReference type="NCBI Taxonomy" id="465721"/>
    <lineage>
        <taxon>Bacteria</taxon>
        <taxon>Pseudomonadati</taxon>
        <taxon>Pseudomonadota</taxon>
        <taxon>Gammaproteobacteria</taxon>
        <taxon>Steroidobacterales</taxon>
        <taxon>Steroidobacteraceae</taxon>
        <taxon>Steroidobacter</taxon>
    </lineage>
</organism>
<dbReference type="EMBL" id="CP011971">
    <property type="protein sequence ID" value="AMN47043.1"/>
    <property type="molecule type" value="Genomic_DNA"/>
</dbReference>
<dbReference type="KEGG" id="sdf:ACG33_08025"/>
<dbReference type="Proteomes" id="UP000070250">
    <property type="component" value="Chromosome"/>
</dbReference>
<feature type="compositionally biased region" description="Basic and acidic residues" evidence="1">
    <location>
        <begin position="105"/>
        <end position="115"/>
    </location>
</feature>
<feature type="region of interest" description="Disordered" evidence="1">
    <location>
        <begin position="44"/>
        <end position="115"/>
    </location>
</feature>
<name>A0A127F9F8_STEDE</name>
<dbReference type="STRING" id="465721.ACG33_08025"/>